<feature type="region of interest" description="Disordered" evidence="1">
    <location>
        <begin position="1"/>
        <end position="21"/>
    </location>
</feature>
<dbReference type="AlphaFoldDB" id="A0AA39GIT0"/>
<feature type="transmembrane region" description="Helical" evidence="2">
    <location>
        <begin position="28"/>
        <end position="53"/>
    </location>
</feature>
<keyword evidence="2" id="KW-1133">Transmembrane helix</keyword>
<dbReference type="Proteomes" id="UP001175261">
    <property type="component" value="Unassembled WGS sequence"/>
</dbReference>
<dbReference type="EMBL" id="JAPDFR010000003">
    <property type="protein sequence ID" value="KAK0387966.1"/>
    <property type="molecule type" value="Genomic_DNA"/>
</dbReference>
<accession>A0AA39GIT0</accession>
<keyword evidence="2" id="KW-0812">Transmembrane</keyword>
<gene>
    <name evidence="3" type="ORF">NLU13_4210</name>
</gene>
<evidence type="ECO:0000313" key="4">
    <source>
        <dbReference type="Proteomes" id="UP001175261"/>
    </source>
</evidence>
<keyword evidence="2" id="KW-0472">Membrane</keyword>
<keyword evidence="4" id="KW-1185">Reference proteome</keyword>
<name>A0AA39GIT0_SARSR</name>
<comment type="caution">
    <text evidence="3">The sequence shown here is derived from an EMBL/GenBank/DDBJ whole genome shotgun (WGS) entry which is preliminary data.</text>
</comment>
<evidence type="ECO:0000256" key="2">
    <source>
        <dbReference type="SAM" id="Phobius"/>
    </source>
</evidence>
<sequence>MVTKTQCPAHTRTPWGSSPHRYDPRLRYLAMAIILLIFLGIIVYAVISLITAADRMKNDAQSLPPHVGDGKVDG</sequence>
<reference evidence="3" key="1">
    <citation type="submission" date="2022-10" db="EMBL/GenBank/DDBJ databases">
        <title>Determination and structural analysis of whole genome sequence of Sarocladium strictum F4-1.</title>
        <authorList>
            <person name="Hu L."/>
            <person name="Jiang Y."/>
        </authorList>
    </citation>
    <scope>NUCLEOTIDE SEQUENCE</scope>
    <source>
        <strain evidence="3">F4-1</strain>
    </source>
</reference>
<organism evidence="3 4">
    <name type="scientific">Sarocladium strictum</name>
    <name type="common">Black bundle disease fungus</name>
    <name type="synonym">Acremonium strictum</name>
    <dbReference type="NCBI Taxonomy" id="5046"/>
    <lineage>
        <taxon>Eukaryota</taxon>
        <taxon>Fungi</taxon>
        <taxon>Dikarya</taxon>
        <taxon>Ascomycota</taxon>
        <taxon>Pezizomycotina</taxon>
        <taxon>Sordariomycetes</taxon>
        <taxon>Hypocreomycetidae</taxon>
        <taxon>Hypocreales</taxon>
        <taxon>Sarocladiaceae</taxon>
        <taxon>Sarocladium</taxon>
    </lineage>
</organism>
<evidence type="ECO:0000256" key="1">
    <source>
        <dbReference type="SAM" id="MobiDB-lite"/>
    </source>
</evidence>
<proteinExistence type="predicted"/>
<evidence type="ECO:0000313" key="3">
    <source>
        <dbReference type="EMBL" id="KAK0387966.1"/>
    </source>
</evidence>
<protein>
    <submittedName>
        <fullName evidence="3">Uncharacterized protein</fullName>
    </submittedName>
</protein>